<feature type="binding site" evidence="4">
    <location>
        <position position="191"/>
    </location>
    <ligand>
        <name>D-glyceraldehyde 3-phosphate</name>
        <dbReference type="ChEBI" id="CHEBI:59776"/>
    </ligand>
</feature>
<evidence type="ECO:0000256" key="6">
    <source>
        <dbReference type="PIRSR" id="PIRSR000149-4"/>
    </source>
</evidence>
<dbReference type="GO" id="GO:0051287">
    <property type="term" value="F:NAD binding"/>
    <property type="evidence" value="ECO:0007669"/>
    <property type="project" value="InterPro"/>
</dbReference>
<dbReference type="GO" id="GO:0016620">
    <property type="term" value="F:oxidoreductase activity, acting on the aldehyde or oxo group of donors, NAD or NADP as acceptor"/>
    <property type="evidence" value="ECO:0007669"/>
    <property type="project" value="InterPro"/>
</dbReference>
<dbReference type="InterPro" id="IPR020831">
    <property type="entry name" value="GlycerAld/Erythrose_P_DH"/>
</dbReference>
<dbReference type="SUPFAM" id="SSF55347">
    <property type="entry name" value="Glyceraldehyde-3-phosphate dehydrogenase-like, C-terminal domain"/>
    <property type="match status" value="1"/>
</dbReference>
<dbReference type="SMART" id="SM00846">
    <property type="entry name" value="Gp_dh_N"/>
    <property type="match status" value="1"/>
</dbReference>
<comment type="caution">
    <text evidence="10">The sequence shown here is derived from an EMBL/GenBank/DDBJ whole genome shotgun (WGS) entry which is preliminary data.</text>
</comment>
<evidence type="ECO:0000259" key="9">
    <source>
        <dbReference type="SMART" id="SM00846"/>
    </source>
</evidence>
<feature type="binding site" evidence="4">
    <location>
        <begin position="160"/>
        <end position="162"/>
    </location>
    <ligand>
        <name>D-glyceraldehyde 3-phosphate</name>
        <dbReference type="ChEBI" id="CHEBI:59776"/>
    </ligand>
</feature>
<dbReference type="InterPro" id="IPR020830">
    <property type="entry name" value="GlycerAld_3-P_DH_AS"/>
</dbReference>
<feature type="binding site" evidence="5">
    <location>
        <begin position="12"/>
        <end position="13"/>
    </location>
    <ligand>
        <name>NAD(+)</name>
        <dbReference type="ChEBI" id="CHEBI:57540"/>
    </ligand>
</feature>
<dbReference type="InterPro" id="IPR006424">
    <property type="entry name" value="Glyceraldehyde-3-P_DH_1"/>
</dbReference>
<organism evidence="10 11">
    <name type="scientific">Ammonifex thiophilus</name>
    <dbReference type="NCBI Taxonomy" id="444093"/>
    <lineage>
        <taxon>Bacteria</taxon>
        <taxon>Bacillati</taxon>
        <taxon>Bacillota</taxon>
        <taxon>Clostridia</taxon>
        <taxon>Thermoanaerobacterales</taxon>
        <taxon>Thermoanaerobacteraceae</taxon>
        <taxon>Ammonifex</taxon>
    </lineage>
</organism>
<dbReference type="CDD" id="cd18126">
    <property type="entry name" value="GAPDH_I_C"/>
    <property type="match status" value="1"/>
</dbReference>
<name>A0A3D8P2T3_9THEO</name>
<dbReference type="InterPro" id="IPR020828">
    <property type="entry name" value="GlycerAld_3-P_DH_NAD(P)-bd"/>
</dbReference>
<feature type="domain" description="Glyceraldehyde 3-phosphate dehydrogenase NAD(P) binding" evidence="9">
    <location>
        <begin position="3"/>
        <end position="161"/>
    </location>
</feature>
<keyword evidence="11" id="KW-1185">Reference proteome</keyword>
<dbReference type="Gene3D" id="3.30.360.10">
    <property type="entry name" value="Dihydrodipicolinate Reductase, domain 2"/>
    <property type="match status" value="1"/>
</dbReference>
<keyword evidence="2 8" id="KW-0560">Oxidoreductase</keyword>
<dbReference type="OrthoDB" id="9803304at2"/>
<dbReference type="Pfam" id="PF00044">
    <property type="entry name" value="Gp_dh_N"/>
    <property type="match status" value="1"/>
</dbReference>
<evidence type="ECO:0000256" key="5">
    <source>
        <dbReference type="PIRSR" id="PIRSR000149-3"/>
    </source>
</evidence>
<evidence type="ECO:0000313" key="11">
    <source>
        <dbReference type="Proteomes" id="UP000256329"/>
    </source>
</evidence>
<sequence>MAVKVAINGFGRIGRLFFRAAWFRGDIEIVAVNHRSRRLNPSAEDYAQRLAHSLLYDSVHGLFRAQVTAGDRKLCVDGKEITVFAEEDPAQLPWKDLGVEVVVESTGRFRDGELARSHLIAGARKVVISAPAKNEDLTVVMGVNHHLYDPEKHHIISNASCTTNCLAPVAKVLHERFGIVKGLMNTVHAYTNDQQILDMPYKDYRRGRAAALSIIPTTTGAAAAIGKVLPELNGKLNGLAFRVPVPNVSVVDLVAELERPVTVEEVNAAFKEAAEGELKGILAYTELPLVSCDYNGNPYSAVVDGLSTMVIGGNMVRVVAWYDNEWGYSCRLADLVAYLASRGLK</sequence>
<gene>
    <name evidence="10" type="primary">gap</name>
    <name evidence="10" type="ORF">DXX99_06525</name>
</gene>
<keyword evidence="5" id="KW-0520">NAD</keyword>
<dbReference type="AlphaFoldDB" id="A0A3D8P2T3"/>
<comment type="similarity">
    <text evidence="1 7">Belongs to the glyceraldehyde-3-phosphate dehydrogenase family.</text>
</comment>
<dbReference type="GO" id="GO:0050661">
    <property type="term" value="F:NADP binding"/>
    <property type="evidence" value="ECO:0007669"/>
    <property type="project" value="InterPro"/>
</dbReference>
<reference evidence="10 11" key="1">
    <citation type="submission" date="2018-08" db="EMBL/GenBank/DDBJ databases">
        <title>Form III RuBisCO-mediated autotrophy in Thermodesulfobium bacteria.</title>
        <authorList>
            <person name="Toshchakov S.V."/>
            <person name="Kublanov I.V."/>
            <person name="Frolov E."/>
            <person name="Bonch-Osmolovskaya E.A."/>
            <person name="Tourova T.P."/>
            <person name="Chernych N.A."/>
            <person name="Lebedinsky A.V."/>
        </authorList>
    </citation>
    <scope>NUCLEOTIDE SEQUENCE [LARGE SCALE GENOMIC DNA]</scope>
    <source>
        <strain evidence="10 11">SR</strain>
    </source>
</reference>
<feature type="binding site" evidence="5">
    <location>
        <position position="324"/>
    </location>
    <ligand>
        <name>NAD(+)</name>
        <dbReference type="ChEBI" id="CHEBI:57540"/>
    </ligand>
</feature>
<keyword evidence="5" id="KW-0547">Nucleotide-binding</keyword>
<evidence type="ECO:0000256" key="7">
    <source>
        <dbReference type="RuleBase" id="RU000397"/>
    </source>
</evidence>
<dbReference type="CDD" id="cd05214">
    <property type="entry name" value="GAPDH_I_N"/>
    <property type="match status" value="1"/>
</dbReference>
<evidence type="ECO:0000256" key="4">
    <source>
        <dbReference type="PIRSR" id="PIRSR000149-2"/>
    </source>
</evidence>
<dbReference type="PIRSF" id="PIRSF000149">
    <property type="entry name" value="GAP_DH"/>
    <property type="match status" value="1"/>
</dbReference>
<feature type="binding site" evidence="4">
    <location>
        <begin position="219"/>
        <end position="220"/>
    </location>
    <ligand>
        <name>D-glyceraldehyde 3-phosphate</name>
        <dbReference type="ChEBI" id="CHEBI:59776"/>
    </ligand>
</feature>
<dbReference type="RefSeq" id="WP_115792698.1">
    <property type="nucleotide sequence ID" value="NZ_QSLN01000008.1"/>
</dbReference>
<accession>A0A3D8P2T3</accession>
<dbReference type="InterPro" id="IPR036291">
    <property type="entry name" value="NAD(P)-bd_dom_sf"/>
</dbReference>
<dbReference type="SUPFAM" id="SSF51735">
    <property type="entry name" value="NAD(P)-binding Rossmann-fold domains"/>
    <property type="match status" value="1"/>
</dbReference>
<dbReference type="Pfam" id="PF02800">
    <property type="entry name" value="Gp_dh_C"/>
    <property type="match status" value="1"/>
</dbReference>
<evidence type="ECO:0000256" key="3">
    <source>
        <dbReference type="PIRSR" id="PIRSR000149-1"/>
    </source>
</evidence>
<proteinExistence type="inferred from homology"/>
<evidence type="ECO:0000256" key="2">
    <source>
        <dbReference type="ARBA" id="ARBA00023002"/>
    </source>
</evidence>
<feature type="binding site" evidence="5">
    <location>
        <position position="129"/>
    </location>
    <ligand>
        <name>NAD(+)</name>
        <dbReference type="ChEBI" id="CHEBI:57540"/>
    </ligand>
</feature>
<feature type="binding site" evidence="4">
    <location>
        <position position="242"/>
    </location>
    <ligand>
        <name>D-glyceraldehyde 3-phosphate</name>
        <dbReference type="ChEBI" id="CHEBI:59776"/>
    </ligand>
</feature>
<dbReference type="EC" id="1.2.1.-" evidence="8"/>
<dbReference type="InterPro" id="IPR020829">
    <property type="entry name" value="GlycerAld_3-P_DH_cat"/>
</dbReference>
<dbReference type="PROSITE" id="PS00071">
    <property type="entry name" value="GAPDH"/>
    <property type="match status" value="1"/>
</dbReference>
<feature type="active site" description="Nucleophile" evidence="3">
    <location>
        <position position="161"/>
    </location>
</feature>
<dbReference type="PANTHER" id="PTHR43148">
    <property type="entry name" value="GLYCERALDEHYDE-3-PHOSPHATE DEHYDROGENASE 2"/>
    <property type="match status" value="1"/>
</dbReference>
<dbReference type="Gene3D" id="3.40.50.720">
    <property type="entry name" value="NAD(P)-binding Rossmann-like Domain"/>
    <property type="match status" value="1"/>
</dbReference>
<dbReference type="FunFam" id="3.40.50.720:FF:000001">
    <property type="entry name" value="Glyceraldehyde-3-phosphate dehydrogenase"/>
    <property type="match status" value="1"/>
</dbReference>
<dbReference type="NCBIfam" id="TIGR01534">
    <property type="entry name" value="GAPDH-I"/>
    <property type="match status" value="1"/>
</dbReference>
<dbReference type="GO" id="GO:0006006">
    <property type="term" value="P:glucose metabolic process"/>
    <property type="evidence" value="ECO:0007669"/>
    <property type="project" value="InterPro"/>
</dbReference>
<evidence type="ECO:0000256" key="1">
    <source>
        <dbReference type="ARBA" id="ARBA00007406"/>
    </source>
</evidence>
<evidence type="ECO:0000256" key="8">
    <source>
        <dbReference type="RuleBase" id="RU361160"/>
    </source>
</evidence>
<dbReference type="EMBL" id="QSLN01000008">
    <property type="protein sequence ID" value="RDV82857.1"/>
    <property type="molecule type" value="Genomic_DNA"/>
</dbReference>
<dbReference type="PRINTS" id="PR00078">
    <property type="entry name" value="G3PDHDRGNASE"/>
</dbReference>
<protein>
    <recommendedName>
        <fullName evidence="8">Glyceraldehyde-3-phosphate dehydrogenase</fullName>
        <ecNumber evidence="8">1.2.1.-</ecNumber>
    </recommendedName>
</protein>
<dbReference type="Proteomes" id="UP000256329">
    <property type="component" value="Unassembled WGS sequence"/>
</dbReference>
<dbReference type="FunFam" id="3.30.360.10:FF:000002">
    <property type="entry name" value="Glyceraldehyde-3-phosphate dehydrogenase"/>
    <property type="match status" value="1"/>
</dbReference>
<evidence type="ECO:0000313" key="10">
    <source>
        <dbReference type="EMBL" id="RDV82857.1"/>
    </source>
</evidence>
<feature type="site" description="Activates thiol group during catalysis" evidence="6">
    <location>
        <position position="188"/>
    </location>
</feature>